<evidence type="ECO:0000259" key="2">
    <source>
        <dbReference type="Pfam" id="PF13472"/>
    </source>
</evidence>
<accession>A0ABY6Z1A6</accession>
<sequence length="282" mass="29804">MKASNRLWGSLVALSVVTAVTAPSVALAGTTDTPTASKGQLVALGDSITYGYNLGDNKAPSQQAFPYLIAEQQHLTTDDLGVPGWTSTDLLNALTNSSTMQTAVKNASVITIDIGSNDLLQTALTYGALHALDGSGTSDLADSLSSAVTKMGENVGQIVKRVKTLNPKAAVVLYNIYDPISSTDKTLYPVAEKAIGSGNVAISKVASQYHFPVADAYGALHNHPEDILANDVHPTVQGQAVLATQGEKALSILHVGQYLNSPQAWQSIWNWFKQFTHWGLNG</sequence>
<reference evidence="3" key="1">
    <citation type="submission" date="2022-08" db="EMBL/GenBank/DDBJ databases">
        <title>Alicyclobacillus dauci DSM2870, complete genome.</title>
        <authorList>
            <person name="Wang Q."/>
            <person name="Cai R."/>
            <person name="Wang Z."/>
        </authorList>
    </citation>
    <scope>NUCLEOTIDE SEQUENCE</scope>
    <source>
        <strain evidence="3">DSM 28700</strain>
    </source>
</reference>
<organism evidence="3 4">
    <name type="scientific">Alicyclobacillus dauci</name>
    <dbReference type="NCBI Taxonomy" id="1475485"/>
    <lineage>
        <taxon>Bacteria</taxon>
        <taxon>Bacillati</taxon>
        <taxon>Bacillota</taxon>
        <taxon>Bacilli</taxon>
        <taxon>Bacillales</taxon>
        <taxon>Alicyclobacillaceae</taxon>
        <taxon>Alicyclobacillus</taxon>
    </lineage>
</organism>
<dbReference type="Gene3D" id="3.40.50.1110">
    <property type="entry name" value="SGNH hydrolase"/>
    <property type="match status" value="1"/>
</dbReference>
<feature type="domain" description="SGNH hydrolase-type esterase" evidence="2">
    <location>
        <begin position="43"/>
        <end position="240"/>
    </location>
</feature>
<dbReference type="PANTHER" id="PTHR30383:SF5">
    <property type="entry name" value="SGNH HYDROLASE-TYPE ESTERASE DOMAIN-CONTAINING PROTEIN"/>
    <property type="match status" value="1"/>
</dbReference>
<protein>
    <submittedName>
        <fullName evidence="3">GDSL-type esterase/lipase family protein</fullName>
    </submittedName>
</protein>
<proteinExistence type="predicted"/>
<dbReference type="Pfam" id="PF13472">
    <property type="entry name" value="Lipase_GDSL_2"/>
    <property type="match status" value="1"/>
</dbReference>
<evidence type="ECO:0000313" key="3">
    <source>
        <dbReference type="EMBL" id="WAH36011.1"/>
    </source>
</evidence>
<feature type="signal peptide" evidence="1">
    <location>
        <begin position="1"/>
        <end position="28"/>
    </location>
</feature>
<feature type="chain" id="PRO_5045858471" evidence="1">
    <location>
        <begin position="29"/>
        <end position="282"/>
    </location>
</feature>
<dbReference type="Proteomes" id="UP001164803">
    <property type="component" value="Chromosome"/>
</dbReference>
<dbReference type="InterPro" id="IPR051532">
    <property type="entry name" value="Ester_Hydrolysis_Enzymes"/>
</dbReference>
<dbReference type="EMBL" id="CP104064">
    <property type="protein sequence ID" value="WAH36011.1"/>
    <property type="molecule type" value="Genomic_DNA"/>
</dbReference>
<dbReference type="RefSeq" id="WP_268043308.1">
    <property type="nucleotide sequence ID" value="NZ_CP104064.1"/>
</dbReference>
<name>A0ABY6Z1A6_9BACL</name>
<gene>
    <name evidence="3" type="ORF">NZD86_17370</name>
</gene>
<dbReference type="InterPro" id="IPR036514">
    <property type="entry name" value="SGNH_hydro_sf"/>
</dbReference>
<dbReference type="InterPro" id="IPR013830">
    <property type="entry name" value="SGNH_hydro"/>
</dbReference>
<evidence type="ECO:0000313" key="4">
    <source>
        <dbReference type="Proteomes" id="UP001164803"/>
    </source>
</evidence>
<dbReference type="PANTHER" id="PTHR30383">
    <property type="entry name" value="THIOESTERASE 1/PROTEASE 1/LYSOPHOSPHOLIPASE L1"/>
    <property type="match status" value="1"/>
</dbReference>
<keyword evidence="4" id="KW-1185">Reference proteome</keyword>
<keyword evidence="1" id="KW-0732">Signal</keyword>
<dbReference type="SUPFAM" id="SSF52266">
    <property type="entry name" value="SGNH hydrolase"/>
    <property type="match status" value="1"/>
</dbReference>
<evidence type="ECO:0000256" key="1">
    <source>
        <dbReference type="SAM" id="SignalP"/>
    </source>
</evidence>